<comment type="cofactor">
    <cofactor evidence="1">
        <name>FAD</name>
        <dbReference type="ChEBI" id="CHEBI:57692"/>
    </cofactor>
</comment>
<comment type="caution">
    <text evidence="7">The sequence shown here is derived from an EMBL/GenBank/DDBJ whole genome shotgun (WGS) entry which is preliminary data.</text>
</comment>
<protein>
    <submittedName>
        <fullName evidence="7">NAD(P)/FAD-dependent oxidoreductase</fullName>
    </submittedName>
</protein>
<feature type="domain" description="FAD/NAD(P)-binding" evidence="5">
    <location>
        <begin position="6"/>
        <end position="301"/>
    </location>
</feature>
<dbReference type="PRINTS" id="PR00368">
    <property type="entry name" value="FADPNR"/>
</dbReference>
<organism evidence="7 8">
    <name type="scientific">Pseudonocardia yunnanensis</name>
    <dbReference type="NCBI Taxonomy" id="58107"/>
    <lineage>
        <taxon>Bacteria</taxon>
        <taxon>Bacillati</taxon>
        <taxon>Actinomycetota</taxon>
        <taxon>Actinomycetes</taxon>
        <taxon>Pseudonocardiales</taxon>
        <taxon>Pseudonocardiaceae</taxon>
        <taxon>Pseudonocardia</taxon>
    </lineage>
</organism>
<dbReference type="InterPro" id="IPR023753">
    <property type="entry name" value="FAD/NAD-binding_dom"/>
</dbReference>
<evidence type="ECO:0000313" key="7">
    <source>
        <dbReference type="EMBL" id="MFD1523992.1"/>
    </source>
</evidence>
<dbReference type="PANTHER" id="PTHR43557:SF2">
    <property type="entry name" value="RIESKE DOMAIN-CONTAINING PROTEIN-RELATED"/>
    <property type="match status" value="1"/>
</dbReference>
<dbReference type="InterPro" id="IPR050446">
    <property type="entry name" value="FAD-oxidoreductase/Apoptosis"/>
</dbReference>
<dbReference type="PRINTS" id="PR00411">
    <property type="entry name" value="PNDRDTASEI"/>
</dbReference>
<gene>
    <name evidence="7" type="ORF">ACFSJD_41350</name>
</gene>
<evidence type="ECO:0000256" key="1">
    <source>
        <dbReference type="ARBA" id="ARBA00001974"/>
    </source>
</evidence>
<evidence type="ECO:0000256" key="4">
    <source>
        <dbReference type="ARBA" id="ARBA00023002"/>
    </source>
</evidence>
<keyword evidence="3" id="KW-0274">FAD</keyword>
<reference evidence="8" key="1">
    <citation type="journal article" date="2019" name="Int. J. Syst. Evol. Microbiol.">
        <title>The Global Catalogue of Microorganisms (GCM) 10K type strain sequencing project: providing services to taxonomists for standard genome sequencing and annotation.</title>
        <authorList>
            <consortium name="The Broad Institute Genomics Platform"/>
            <consortium name="The Broad Institute Genome Sequencing Center for Infectious Disease"/>
            <person name="Wu L."/>
            <person name="Ma J."/>
        </authorList>
    </citation>
    <scope>NUCLEOTIDE SEQUENCE [LARGE SCALE GENOMIC DNA]</scope>
    <source>
        <strain evidence="8">CCM 7043</strain>
    </source>
</reference>
<dbReference type="PANTHER" id="PTHR43557">
    <property type="entry name" value="APOPTOSIS-INDUCING FACTOR 1"/>
    <property type="match status" value="1"/>
</dbReference>
<name>A0ABW4FB31_9PSEU</name>
<dbReference type="SUPFAM" id="SSF55424">
    <property type="entry name" value="FAD/NAD-linked reductases, dimerisation (C-terminal) domain"/>
    <property type="match status" value="1"/>
</dbReference>
<keyword evidence="2" id="KW-0285">Flavoprotein</keyword>
<evidence type="ECO:0000259" key="5">
    <source>
        <dbReference type="Pfam" id="PF07992"/>
    </source>
</evidence>
<dbReference type="Proteomes" id="UP001597114">
    <property type="component" value="Unassembled WGS sequence"/>
</dbReference>
<dbReference type="SUPFAM" id="SSF51905">
    <property type="entry name" value="FAD/NAD(P)-binding domain"/>
    <property type="match status" value="2"/>
</dbReference>
<dbReference type="InterPro" id="IPR036188">
    <property type="entry name" value="FAD/NAD-bd_sf"/>
</dbReference>
<feature type="domain" description="Reductase C-terminal" evidence="6">
    <location>
        <begin position="320"/>
        <end position="391"/>
    </location>
</feature>
<proteinExistence type="predicted"/>
<keyword evidence="4" id="KW-0560">Oxidoreductase</keyword>
<dbReference type="RefSeq" id="WP_344720809.1">
    <property type="nucleotide sequence ID" value="NZ_BAAAUS010000007.1"/>
</dbReference>
<sequence length="398" mass="42230">MTGADRVVVVGASRAGTTVVETLRTRGFTGSITLVSDENVMPYDRTHLSKEGIRNATSSVAAPLCSRDDLVGTDLRLGTRAVGVDSTSRTVHLDDGAELPYDGLFVATGATPRWPYGLSGCDGVHVLRTFADAQRLRTALARASTVLIVGGGFVGAELAVAARERELPVTIAEAGATLLERGLGEQVGAEWTELHRRRGVTVHCGRTVVSLNQRDGHVDAAVLDDGQVVPADLVLVGVGAAPSTDWLSGDDALKLDDGLICSETLCAAPGIYAAGDVARWRDRDTGRLLRVEHWTNAHAQGRVAAGNFLGDDQAFVAVPYVWSDQYGHRLQIYGTTRNPDTVRVLDPGAGVSRLVVYEADGRVVGAVGVDAAKALLPWRRAIARQQPFDDALRGLTPN</sequence>
<evidence type="ECO:0000259" key="6">
    <source>
        <dbReference type="Pfam" id="PF14759"/>
    </source>
</evidence>
<dbReference type="Gene3D" id="3.30.390.30">
    <property type="match status" value="1"/>
</dbReference>
<evidence type="ECO:0000256" key="3">
    <source>
        <dbReference type="ARBA" id="ARBA00022827"/>
    </source>
</evidence>
<evidence type="ECO:0000256" key="2">
    <source>
        <dbReference type="ARBA" id="ARBA00022630"/>
    </source>
</evidence>
<dbReference type="Gene3D" id="3.50.50.60">
    <property type="entry name" value="FAD/NAD(P)-binding domain"/>
    <property type="match status" value="2"/>
</dbReference>
<evidence type="ECO:0000313" key="8">
    <source>
        <dbReference type="Proteomes" id="UP001597114"/>
    </source>
</evidence>
<dbReference type="InterPro" id="IPR016156">
    <property type="entry name" value="FAD/NAD-linked_Rdtase_dimer_sf"/>
</dbReference>
<dbReference type="Pfam" id="PF14759">
    <property type="entry name" value="Reductase_C"/>
    <property type="match status" value="1"/>
</dbReference>
<accession>A0ABW4FB31</accession>
<dbReference type="Pfam" id="PF07992">
    <property type="entry name" value="Pyr_redox_2"/>
    <property type="match status" value="1"/>
</dbReference>
<keyword evidence="8" id="KW-1185">Reference proteome</keyword>
<dbReference type="InterPro" id="IPR028202">
    <property type="entry name" value="Reductase_C"/>
</dbReference>
<dbReference type="EMBL" id="JBHUCO010000073">
    <property type="protein sequence ID" value="MFD1523992.1"/>
    <property type="molecule type" value="Genomic_DNA"/>
</dbReference>